<proteinExistence type="predicted"/>
<sequence>MNEPKPADAKALALTYGYTALIKTLNEVGAIDMDRLFSNLAGAQAAARRVGEVDAADLLGSLAESLQGIG</sequence>
<evidence type="ECO:0000313" key="3">
    <source>
        <dbReference type="Proteomes" id="UP000253740"/>
    </source>
</evidence>
<protein>
    <submittedName>
        <fullName evidence="2">Uncharacterized protein</fullName>
    </submittedName>
</protein>
<evidence type="ECO:0000313" key="1">
    <source>
        <dbReference type="EMBL" id="GAN44649.1"/>
    </source>
</evidence>
<dbReference type="HOGENOM" id="CLU_201291_0_0_6"/>
<gene>
    <name evidence="1" type="ORF">MBSD_1184</name>
    <name evidence="2" type="ORF">MBSD_n1603</name>
</gene>
<evidence type="ECO:0000313" key="2">
    <source>
        <dbReference type="EMBL" id="GAP66299.1"/>
    </source>
</evidence>
<dbReference type="RefSeq" id="WP_062536844.1">
    <property type="nucleotide sequence ID" value="NZ_DF970196.1"/>
</dbReference>
<reference evidence="2" key="2">
    <citation type="submission" date="2015-08" db="EMBL/GenBank/DDBJ databases">
        <title>Complete DNA Sequence of Pseudomonas syringae pv. actinidiae, the Causal Agent of Kiwifruit Canker Disease.</title>
        <authorList>
            <person name="Rikkerink E.H.A."/>
            <person name="Fineran P.C."/>
        </authorList>
    </citation>
    <scope>NUCLEOTIDE SEQUENCE</scope>
    <source>
        <strain evidence="2">SkMP5</strain>
    </source>
</reference>
<keyword evidence="3" id="KW-1185">Reference proteome</keyword>
<dbReference type="EMBL" id="DF952378">
    <property type="protein sequence ID" value="GAN44649.1"/>
    <property type="molecule type" value="Genomic_DNA"/>
</dbReference>
<accession>A0A0K8QN45</accession>
<dbReference type="EMBL" id="DF970196">
    <property type="protein sequence ID" value="GAP66299.1"/>
    <property type="molecule type" value="Genomic_DNA"/>
</dbReference>
<dbReference type="STRING" id="1475481.GCA_000953855_01634"/>
<name>A0A0K8QN45_9GAMM</name>
<dbReference type="AlphaFoldDB" id="A0A0K8QN45"/>
<reference evidence="1" key="1">
    <citation type="submission" date="2015-03" db="EMBL/GenBank/DDBJ databases">
        <title>Draft genome sequence of Mizugakiibacter sediminis skMP5.</title>
        <authorList>
            <person name="Watanabe T."/>
            <person name="Kojima H."/>
            <person name="Fukui M."/>
        </authorList>
    </citation>
    <scope>NUCLEOTIDE SEQUENCE</scope>
    <source>
        <strain evidence="1">SkMP5</strain>
    </source>
</reference>
<organism evidence="2">
    <name type="scientific">Mizugakiibacter sediminis</name>
    <dbReference type="NCBI Taxonomy" id="1475481"/>
    <lineage>
        <taxon>Bacteria</taxon>
        <taxon>Pseudomonadati</taxon>
        <taxon>Pseudomonadota</taxon>
        <taxon>Gammaproteobacteria</taxon>
        <taxon>Lysobacterales</taxon>
        <taxon>Rhodanobacteraceae</taxon>
        <taxon>Mizugakiibacter</taxon>
    </lineage>
</organism>
<dbReference type="Proteomes" id="UP000253740">
    <property type="component" value="Unassembled WGS sequence"/>
</dbReference>